<sequence>MTAVYQTIAAAKAATIIEPRCYLMDRKAYMVKAATNPSHALKFQSVGGQWWEPEWHGEALVEWGGAVVGDDEANAVDNRTAIQNVINYVEFKGGGTVTFGPGIYCSNGLVVDEPGVVLRGCRPTDTWRPSEGGDMHGTILRVISTGGDGIRLKASECDVVNIAIYSGEERAAMPYGGTRNGIRLEADDSPGMRVTSATLHNVLVRDQPGNGIMFAGLGVSNTMSHVTAIANKGHGILFDGGDHTARVNKDRPGIIEIVQARTTDNDGHGICVGHPSTGTNGTVPYRVNLVNCEAYRNAKSASVRHQASNHYLVGENITMDHCAASGYTTDELKPNPDLSAVWLAGVDIRVEGNRLLSSKNPIVRIGSVSGLTNRDIRIAGNRSINNGDPADYFVQVSTGGPTTYGLMVLDNGGVVAAGNGPSASWRYSDGSIAYNPS</sequence>
<reference evidence="1 2" key="1">
    <citation type="submission" date="2018-05" db="EMBL/GenBank/DDBJ databases">
        <title>Acuticoccus sediminis sp. nov., isolated from deep-sea sediment of Indian Ocean.</title>
        <authorList>
            <person name="Liu X."/>
            <person name="Lai Q."/>
            <person name="Du Y."/>
            <person name="Sun F."/>
            <person name="Zhang X."/>
            <person name="Wang S."/>
            <person name="Shao Z."/>
        </authorList>
    </citation>
    <scope>NUCLEOTIDE SEQUENCE [LARGE SCALE GENOMIC DNA]</scope>
    <source>
        <strain evidence="1 2">PTG4-2</strain>
    </source>
</reference>
<dbReference type="AlphaFoldDB" id="A0A8B2NNZ1"/>
<dbReference type="OrthoDB" id="7749009at2"/>
<accession>A0A8B2NNZ1</accession>
<proteinExistence type="predicted"/>
<keyword evidence="2" id="KW-1185">Reference proteome</keyword>
<evidence type="ECO:0000313" key="2">
    <source>
        <dbReference type="Proteomes" id="UP000249590"/>
    </source>
</evidence>
<dbReference type="EMBL" id="QHHQ01000002">
    <property type="protein sequence ID" value="RAI01605.1"/>
    <property type="molecule type" value="Genomic_DNA"/>
</dbReference>
<comment type="caution">
    <text evidence="1">The sequence shown here is derived from an EMBL/GenBank/DDBJ whole genome shotgun (WGS) entry which is preliminary data.</text>
</comment>
<protein>
    <recommendedName>
        <fullName evidence="3">Parallel beta helix pectate lyase-like protein</fullName>
    </recommendedName>
</protein>
<dbReference type="Proteomes" id="UP000249590">
    <property type="component" value="Unassembled WGS sequence"/>
</dbReference>
<dbReference type="InterPro" id="IPR012334">
    <property type="entry name" value="Pectin_lyas_fold"/>
</dbReference>
<organism evidence="1 2">
    <name type="scientific">Acuticoccus sediminis</name>
    <dbReference type="NCBI Taxonomy" id="2184697"/>
    <lineage>
        <taxon>Bacteria</taxon>
        <taxon>Pseudomonadati</taxon>
        <taxon>Pseudomonadota</taxon>
        <taxon>Alphaproteobacteria</taxon>
        <taxon>Hyphomicrobiales</taxon>
        <taxon>Amorphaceae</taxon>
        <taxon>Acuticoccus</taxon>
    </lineage>
</organism>
<evidence type="ECO:0008006" key="3">
    <source>
        <dbReference type="Google" id="ProtNLM"/>
    </source>
</evidence>
<dbReference type="InterPro" id="IPR011050">
    <property type="entry name" value="Pectin_lyase_fold/virulence"/>
</dbReference>
<dbReference type="Gene3D" id="2.160.20.10">
    <property type="entry name" value="Single-stranded right-handed beta-helix, Pectin lyase-like"/>
    <property type="match status" value="1"/>
</dbReference>
<dbReference type="SUPFAM" id="SSF51126">
    <property type="entry name" value="Pectin lyase-like"/>
    <property type="match status" value="1"/>
</dbReference>
<evidence type="ECO:0000313" key="1">
    <source>
        <dbReference type="EMBL" id="RAI01605.1"/>
    </source>
</evidence>
<dbReference type="InterPro" id="IPR006626">
    <property type="entry name" value="PbH1"/>
</dbReference>
<dbReference type="SMART" id="SM00710">
    <property type="entry name" value="PbH1"/>
    <property type="match status" value="6"/>
</dbReference>
<name>A0A8B2NNZ1_9HYPH</name>
<gene>
    <name evidence="1" type="ORF">DLJ53_09285</name>
</gene>
<dbReference type="RefSeq" id="WP_111344571.1">
    <property type="nucleotide sequence ID" value="NZ_QHHQ01000002.1"/>
</dbReference>